<feature type="domain" description="Putative amidase" evidence="2">
    <location>
        <begin position="213"/>
        <end position="377"/>
    </location>
</feature>
<keyword evidence="4" id="KW-1185">Reference proteome</keyword>
<feature type="signal peptide" evidence="1">
    <location>
        <begin position="1"/>
        <end position="28"/>
    </location>
</feature>
<name>A0AAX3M2N3_9BACL</name>
<dbReference type="AlphaFoldDB" id="A0AAX3M2N3"/>
<evidence type="ECO:0000259" key="2">
    <source>
        <dbReference type="Pfam" id="PF12671"/>
    </source>
</evidence>
<dbReference type="PANTHER" id="PTHR40032:SF1">
    <property type="entry name" value="EXPORTED PROTEIN"/>
    <property type="match status" value="1"/>
</dbReference>
<dbReference type="RefSeq" id="WP_273614797.1">
    <property type="nucleotide sequence ID" value="NZ_CP117416.1"/>
</dbReference>
<accession>A0AAX3M2N3</accession>
<dbReference type="KEGG" id="pka:PQ456_02980"/>
<organism evidence="3 4">
    <name type="scientific">Paenibacillus kyungheensis</name>
    <dbReference type="NCBI Taxonomy" id="1452732"/>
    <lineage>
        <taxon>Bacteria</taxon>
        <taxon>Bacillati</taxon>
        <taxon>Bacillota</taxon>
        <taxon>Bacilli</taxon>
        <taxon>Bacillales</taxon>
        <taxon>Paenibacillaceae</taxon>
        <taxon>Paenibacillus</taxon>
    </lineage>
</organism>
<sequence length="390" mass="44865">MRKSKKFLLLLFIIFTFFVSQLPSNALAESNQLHTDSLEYPQTEFREYINNVATGKVEVNIPNLIETTVTKEEAEKKYAIAIKIIKDYININSITIEQNLDNTEYQLFIKGLGTSLDDFSSKDRNYIIEFVKFMDFYENKEKNKQIKNFKNKLYTASINENELNELYDLIPVSSSDPITVQSSVYEIQSSVHESVYEDKPKSFLTPNAYSNGYSSINARDYAYKWWNGRNPTYSNYYANYNKCSLSSKACWAKWNDCTNFVSQALYAGGMSQWKGPYLTGDNAWYFSDNLISKPSHSWGGANNFYHFWRTRTTLAASASKADMGDPVNADFTKDGDIDHTALITLLKDGHFYVTQHTDDKKNNALSSWYSAGYNVYIWKMNNAAKSPNER</sequence>
<gene>
    <name evidence="3" type="ORF">PQ456_02980</name>
</gene>
<dbReference type="PANTHER" id="PTHR40032">
    <property type="entry name" value="EXPORTED PROTEIN-RELATED"/>
    <property type="match status" value="1"/>
</dbReference>
<evidence type="ECO:0000256" key="1">
    <source>
        <dbReference type="SAM" id="SignalP"/>
    </source>
</evidence>
<dbReference type="InterPro" id="IPR024301">
    <property type="entry name" value="Amidase_6"/>
</dbReference>
<dbReference type="EMBL" id="CP117416">
    <property type="protein sequence ID" value="WCT56514.1"/>
    <property type="molecule type" value="Genomic_DNA"/>
</dbReference>
<proteinExistence type="predicted"/>
<protein>
    <submittedName>
        <fullName evidence="3">Amidase domain-containing protein</fullName>
    </submittedName>
</protein>
<dbReference type="Proteomes" id="UP001220509">
    <property type="component" value="Chromosome"/>
</dbReference>
<evidence type="ECO:0000313" key="3">
    <source>
        <dbReference type="EMBL" id="WCT56514.1"/>
    </source>
</evidence>
<feature type="chain" id="PRO_5043690873" evidence="1">
    <location>
        <begin position="29"/>
        <end position="390"/>
    </location>
</feature>
<keyword evidence="1" id="KW-0732">Signal</keyword>
<reference evidence="3 4" key="1">
    <citation type="submission" date="2023-02" db="EMBL/GenBank/DDBJ databases">
        <title>Genome sequence of Paenibacillus kyungheensis KACC 18744.</title>
        <authorList>
            <person name="Kim S."/>
            <person name="Heo J."/>
            <person name="Kwon S.-W."/>
        </authorList>
    </citation>
    <scope>NUCLEOTIDE SEQUENCE [LARGE SCALE GENOMIC DNA]</scope>
    <source>
        <strain evidence="3 4">KACC 18744</strain>
    </source>
</reference>
<evidence type="ECO:0000313" key="4">
    <source>
        <dbReference type="Proteomes" id="UP001220509"/>
    </source>
</evidence>
<dbReference type="Pfam" id="PF12671">
    <property type="entry name" value="Amidase_6"/>
    <property type="match status" value="1"/>
</dbReference>